<organism evidence="1">
    <name type="scientific">Spodoptera frugiperda</name>
    <name type="common">Fall armyworm</name>
    <dbReference type="NCBI Taxonomy" id="7108"/>
    <lineage>
        <taxon>Eukaryota</taxon>
        <taxon>Metazoa</taxon>
        <taxon>Ecdysozoa</taxon>
        <taxon>Arthropoda</taxon>
        <taxon>Hexapoda</taxon>
        <taxon>Insecta</taxon>
        <taxon>Pterygota</taxon>
        <taxon>Neoptera</taxon>
        <taxon>Endopterygota</taxon>
        <taxon>Lepidoptera</taxon>
        <taxon>Glossata</taxon>
        <taxon>Ditrysia</taxon>
        <taxon>Noctuoidea</taxon>
        <taxon>Noctuidae</taxon>
        <taxon>Amphipyrinae</taxon>
        <taxon>Spodoptera</taxon>
    </lineage>
</organism>
<dbReference type="EMBL" id="ODYU01004134">
    <property type="protein sequence ID" value="SOQ43686.1"/>
    <property type="molecule type" value="Genomic_DNA"/>
</dbReference>
<sequence>MLNTNPKCGLILYFFNGKNHLVLTFPVLLEARGSVRLSLTKNHPVPTPAFRAGAPVNPLSSPQLHHVHKKYHIETQPYLKLAITKTITLHPNL</sequence>
<dbReference type="AlphaFoldDB" id="A0A2H1VSC9"/>
<name>A0A2H1VSC9_SPOFR</name>
<protein>
    <submittedName>
        <fullName evidence="1">SFRICE_016203</fullName>
    </submittedName>
</protein>
<accession>A0A2H1VSC9</accession>
<gene>
    <name evidence="1" type="ORF">SFRICE_016203</name>
</gene>
<evidence type="ECO:0000313" key="1">
    <source>
        <dbReference type="EMBL" id="SOQ43686.1"/>
    </source>
</evidence>
<reference evidence="1" key="1">
    <citation type="submission" date="2016-07" db="EMBL/GenBank/DDBJ databases">
        <authorList>
            <person name="Bretaudeau A."/>
        </authorList>
    </citation>
    <scope>NUCLEOTIDE SEQUENCE</scope>
    <source>
        <strain evidence="1">Rice</strain>
        <tissue evidence="1">Whole body</tissue>
    </source>
</reference>
<proteinExistence type="predicted"/>